<reference evidence="1 2" key="2">
    <citation type="submission" date="2007-05" db="EMBL/GenBank/DDBJ databases">
        <title>Draft genome sequence of Bifidobacterium adolescentis (L2-32).</title>
        <authorList>
            <person name="Sudarsanam P."/>
            <person name="Ley R."/>
            <person name="Guruge J."/>
            <person name="Turnbaugh P.J."/>
            <person name="Mahowald M."/>
            <person name="Liep D."/>
            <person name="Gordon J."/>
        </authorList>
    </citation>
    <scope>NUCLEOTIDE SEQUENCE [LARGE SCALE GENOMIC DNA]</scope>
    <source>
        <strain evidence="1 2">L2-32</strain>
    </source>
</reference>
<reference evidence="1 2" key="1">
    <citation type="submission" date="2007-04" db="EMBL/GenBank/DDBJ databases">
        <authorList>
            <person name="Fulton L."/>
            <person name="Clifton S."/>
            <person name="Fulton B."/>
            <person name="Xu J."/>
            <person name="Minx P."/>
            <person name="Pepin K.H."/>
            <person name="Johnson M."/>
            <person name="Thiruvilangam P."/>
            <person name="Bhonagiri V."/>
            <person name="Nash W.E."/>
            <person name="Mardis E.R."/>
            <person name="Wilson R.K."/>
        </authorList>
    </citation>
    <scope>NUCLEOTIDE SEQUENCE [LARGE SCALE GENOMIC DNA]</scope>
    <source>
        <strain evidence="1 2">L2-32</strain>
    </source>
</reference>
<sequence>MSHSFFIFIISENANESFGLRFSKLSICWQYLKTL</sequence>
<evidence type="ECO:0000313" key="1">
    <source>
        <dbReference type="EMBL" id="EDN83762.1"/>
    </source>
</evidence>
<gene>
    <name evidence="1" type="ORF">BIFADO_00686</name>
</gene>
<organism evidence="1 2">
    <name type="scientific">Bifidobacterium adolescentis L2-32</name>
    <dbReference type="NCBI Taxonomy" id="411481"/>
    <lineage>
        <taxon>Bacteria</taxon>
        <taxon>Bacillati</taxon>
        <taxon>Actinomycetota</taxon>
        <taxon>Actinomycetes</taxon>
        <taxon>Bifidobacteriales</taxon>
        <taxon>Bifidobacteriaceae</taxon>
        <taxon>Bifidobacterium</taxon>
    </lineage>
</organism>
<dbReference type="Proteomes" id="UP000003773">
    <property type="component" value="Unassembled WGS sequence"/>
</dbReference>
<dbReference type="EMBL" id="AAXD02000018">
    <property type="protein sequence ID" value="EDN83762.1"/>
    <property type="molecule type" value="Genomic_DNA"/>
</dbReference>
<protein>
    <submittedName>
        <fullName evidence="1">Uncharacterized protein</fullName>
    </submittedName>
</protein>
<dbReference type="AlphaFoldDB" id="A7A4D0"/>
<name>A7A4D0_BIFAD</name>
<dbReference type="HOGENOM" id="CLU_3363528_0_0_11"/>
<proteinExistence type="predicted"/>
<accession>A7A4D0</accession>
<evidence type="ECO:0000313" key="2">
    <source>
        <dbReference type="Proteomes" id="UP000003773"/>
    </source>
</evidence>
<comment type="caution">
    <text evidence="1">The sequence shown here is derived from an EMBL/GenBank/DDBJ whole genome shotgun (WGS) entry which is preliminary data.</text>
</comment>